<protein>
    <recommendedName>
        <fullName evidence="2">non-specific serine/threonine protein kinase</fullName>
        <ecNumber evidence="2">2.7.11.1</ecNumber>
    </recommendedName>
</protein>
<dbReference type="EMBL" id="JXXN02003775">
    <property type="protein sequence ID" value="THD21185.1"/>
    <property type="molecule type" value="Genomic_DNA"/>
</dbReference>
<dbReference type="AlphaFoldDB" id="A0A4E0R1K8"/>
<sequence length="487" mass="53622">MPPEHDKASQSTEPSGMDAGMVSDATLRPSASNEHSKKHITSTALFDSPNRSVTGSFATRMESDRSDKQPQGVTVGLPTSAHPVSSAERMEGKQSASQIIGVSSGPAPARTKTHVDIQLVHPLNASILPSSALTAANFSQQHSIPNVTTASGPSASNHQLPGVGEEAPEIQVYKKRFSSEILCAAMWGVNLLIGLETGLSLLDRSGEGKVYSLITRRRFSQMAVLEGQNILVTISGRKNRLRVYYLSWLRSKIMKTEGCDKKNGWVNVGENLHGAVHFKIVKYEKIKFLVVALRDSVGIYAWAPRPYHKFMDFKRFSDLAHRPLLVDLTVEENQRLKVIYGSSAGFHAIDLDSNTVFDLYLPPTNSTQITPHCIVVLPNTDGMQLLLCYDTEGVYVDTNGKLTKNVVIQWGEVPTSVAYISTGQLLGWGLKAIEVRSAETGHLDGVFMHKREQKFKFLCERNDKVFFSNTRSGPPQVSMMTLSGIHW</sequence>
<feature type="compositionally biased region" description="Polar residues" evidence="6">
    <location>
        <begin position="41"/>
        <end position="57"/>
    </location>
</feature>
<name>A0A4E0R1K8_FASHE</name>
<keyword evidence="3" id="KW-0723">Serine/threonine-protein kinase</keyword>
<evidence type="ECO:0000256" key="6">
    <source>
        <dbReference type="SAM" id="MobiDB-lite"/>
    </source>
</evidence>
<dbReference type="Proteomes" id="UP000230066">
    <property type="component" value="Unassembled WGS sequence"/>
</dbReference>
<dbReference type="GO" id="GO:0005829">
    <property type="term" value="C:cytosol"/>
    <property type="evidence" value="ECO:0007669"/>
    <property type="project" value="TreeGrafter"/>
</dbReference>
<reference evidence="8" key="1">
    <citation type="submission" date="2019-03" db="EMBL/GenBank/DDBJ databases">
        <title>Improved annotation for the trematode Fasciola hepatica.</title>
        <authorList>
            <person name="Choi Y.-J."/>
            <person name="Martin J."/>
            <person name="Mitreva M."/>
        </authorList>
    </citation>
    <scope>NUCLEOTIDE SEQUENCE [LARGE SCALE GENOMIC DNA]</scope>
</reference>
<evidence type="ECO:0000313" key="8">
    <source>
        <dbReference type="EMBL" id="THD21185.1"/>
    </source>
</evidence>
<dbReference type="PANTHER" id="PTHR47096">
    <property type="entry name" value="MISSHAPEN LIKE KINASE 1"/>
    <property type="match status" value="1"/>
</dbReference>
<keyword evidence="5 8" id="KW-0418">Kinase</keyword>
<dbReference type="PROSITE" id="PS50219">
    <property type="entry name" value="CNH"/>
    <property type="match status" value="1"/>
</dbReference>
<evidence type="ECO:0000313" key="9">
    <source>
        <dbReference type="Proteomes" id="UP000230066"/>
    </source>
</evidence>
<evidence type="ECO:0000256" key="1">
    <source>
        <dbReference type="ARBA" id="ARBA00008874"/>
    </source>
</evidence>
<dbReference type="InterPro" id="IPR001180">
    <property type="entry name" value="CNH_dom"/>
</dbReference>
<evidence type="ECO:0000256" key="4">
    <source>
        <dbReference type="ARBA" id="ARBA00022679"/>
    </source>
</evidence>
<gene>
    <name evidence="8" type="ORF">D915_008211</name>
</gene>
<feature type="region of interest" description="Disordered" evidence="6">
    <location>
        <begin position="1"/>
        <end position="108"/>
    </location>
</feature>
<evidence type="ECO:0000256" key="2">
    <source>
        <dbReference type="ARBA" id="ARBA00012513"/>
    </source>
</evidence>
<dbReference type="Pfam" id="PF00780">
    <property type="entry name" value="CNH"/>
    <property type="match status" value="1"/>
</dbReference>
<evidence type="ECO:0000256" key="3">
    <source>
        <dbReference type="ARBA" id="ARBA00022527"/>
    </source>
</evidence>
<dbReference type="PANTHER" id="PTHR47096:SF1">
    <property type="entry name" value="MISSHAPEN LIKE KINASE 1"/>
    <property type="match status" value="1"/>
</dbReference>
<evidence type="ECO:0000259" key="7">
    <source>
        <dbReference type="PROSITE" id="PS50219"/>
    </source>
</evidence>
<accession>A0A4E0R1K8</accession>
<organism evidence="8 9">
    <name type="scientific">Fasciola hepatica</name>
    <name type="common">Liver fluke</name>
    <dbReference type="NCBI Taxonomy" id="6192"/>
    <lineage>
        <taxon>Eukaryota</taxon>
        <taxon>Metazoa</taxon>
        <taxon>Spiralia</taxon>
        <taxon>Lophotrochozoa</taxon>
        <taxon>Platyhelminthes</taxon>
        <taxon>Trematoda</taxon>
        <taxon>Digenea</taxon>
        <taxon>Plagiorchiida</taxon>
        <taxon>Echinostomata</taxon>
        <taxon>Echinostomatoidea</taxon>
        <taxon>Fasciolidae</taxon>
        <taxon>Fasciola</taxon>
    </lineage>
</organism>
<feature type="domain" description="CNH" evidence="7">
    <location>
        <begin position="178"/>
        <end position="465"/>
    </location>
</feature>
<dbReference type="SMART" id="SM00036">
    <property type="entry name" value="CNH"/>
    <property type="match status" value="1"/>
</dbReference>
<comment type="caution">
    <text evidence="8">The sequence shown here is derived from an EMBL/GenBank/DDBJ whole genome shotgun (WGS) entry which is preliminary data.</text>
</comment>
<evidence type="ECO:0000256" key="5">
    <source>
        <dbReference type="ARBA" id="ARBA00022777"/>
    </source>
</evidence>
<dbReference type="InterPro" id="IPR051700">
    <property type="entry name" value="STE20_Ser-Thr_kinase"/>
</dbReference>
<comment type="similarity">
    <text evidence="1">Belongs to the protein kinase superfamily. STE Ser/Thr protein kinase family. STE20 subfamily.</text>
</comment>
<keyword evidence="9" id="KW-1185">Reference proteome</keyword>
<dbReference type="GO" id="GO:0004674">
    <property type="term" value="F:protein serine/threonine kinase activity"/>
    <property type="evidence" value="ECO:0007669"/>
    <property type="project" value="UniProtKB-KW"/>
</dbReference>
<keyword evidence="4" id="KW-0808">Transferase</keyword>
<proteinExistence type="inferred from homology"/>
<dbReference type="EC" id="2.7.11.1" evidence="2"/>